<evidence type="ECO:0000313" key="2">
    <source>
        <dbReference type="EMBL" id="MBB6557462.1"/>
    </source>
</evidence>
<dbReference type="Gene3D" id="1.10.260.40">
    <property type="entry name" value="lambda repressor-like DNA-binding domains"/>
    <property type="match status" value="1"/>
</dbReference>
<dbReference type="CDD" id="cd00093">
    <property type="entry name" value="HTH_XRE"/>
    <property type="match status" value="1"/>
</dbReference>
<accession>A0A7X0U6U1</accession>
<feature type="domain" description="HTH cro/C1-type" evidence="1">
    <location>
        <begin position="30"/>
        <end position="86"/>
    </location>
</feature>
<name>A0A7X0U6U1_9BURK</name>
<dbReference type="InterPro" id="IPR001387">
    <property type="entry name" value="Cro/C1-type_HTH"/>
</dbReference>
<dbReference type="InterPro" id="IPR010982">
    <property type="entry name" value="Lambda_DNA-bd_dom_sf"/>
</dbReference>
<dbReference type="SUPFAM" id="SSF47413">
    <property type="entry name" value="lambda repressor-like DNA-binding domains"/>
    <property type="match status" value="1"/>
</dbReference>
<sequence>MNIYRLAEIDRQLHEVGSLGAIKTPRSGWVKTLRLAMGMSSLALGERVAMSPQGVRKLERAEADGTIALRTLARLAEGLDCEVRYVLIPRTRLVNQVLRRAQEKSIDVGPLTGLGAASGSLDTEAVMQLSALLSGVNRRGFW</sequence>
<dbReference type="PROSITE" id="PS50943">
    <property type="entry name" value="HTH_CROC1"/>
    <property type="match status" value="1"/>
</dbReference>
<evidence type="ECO:0000313" key="3">
    <source>
        <dbReference type="Proteomes" id="UP000575083"/>
    </source>
</evidence>
<evidence type="ECO:0000259" key="1">
    <source>
        <dbReference type="PROSITE" id="PS50943"/>
    </source>
</evidence>
<gene>
    <name evidence="2" type="ORF">HNP48_000126</name>
</gene>
<dbReference type="RefSeq" id="WP_221480042.1">
    <property type="nucleotide sequence ID" value="NZ_JACHLK010000001.1"/>
</dbReference>
<dbReference type="EMBL" id="JACHLK010000001">
    <property type="protein sequence ID" value="MBB6557462.1"/>
    <property type="molecule type" value="Genomic_DNA"/>
</dbReference>
<comment type="caution">
    <text evidence="2">The sequence shown here is derived from an EMBL/GenBank/DDBJ whole genome shotgun (WGS) entry which is preliminary data.</text>
</comment>
<dbReference type="Proteomes" id="UP000575083">
    <property type="component" value="Unassembled WGS sequence"/>
</dbReference>
<dbReference type="GO" id="GO:0003677">
    <property type="term" value="F:DNA binding"/>
    <property type="evidence" value="ECO:0007669"/>
    <property type="project" value="UniProtKB-KW"/>
</dbReference>
<keyword evidence="3" id="KW-1185">Reference proteome</keyword>
<organism evidence="2 3">
    <name type="scientific">Acidovorax soli</name>
    <dbReference type="NCBI Taxonomy" id="592050"/>
    <lineage>
        <taxon>Bacteria</taxon>
        <taxon>Pseudomonadati</taxon>
        <taxon>Pseudomonadota</taxon>
        <taxon>Betaproteobacteria</taxon>
        <taxon>Burkholderiales</taxon>
        <taxon>Comamonadaceae</taxon>
        <taxon>Acidovorax</taxon>
    </lineage>
</organism>
<reference evidence="2 3" key="1">
    <citation type="submission" date="2020-08" db="EMBL/GenBank/DDBJ databases">
        <title>Functional genomics of gut bacteria from endangered species of beetles.</title>
        <authorList>
            <person name="Carlos-Shanley C."/>
        </authorList>
    </citation>
    <scope>NUCLEOTIDE SEQUENCE [LARGE SCALE GENOMIC DNA]</scope>
    <source>
        <strain evidence="2 3">S00198</strain>
    </source>
</reference>
<dbReference type="SMART" id="SM00530">
    <property type="entry name" value="HTH_XRE"/>
    <property type="match status" value="1"/>
</dbReference>
<dbReference type="Pfam" id="PF01381">
    <property type="entry name" value="HTH_3"/>
    <property type="match status" value="1"/>
</dbReference>
<keyword evidence="2" id="KW-0238">DNA-binding</keyword>
<proteinExistence type="predicted"/>
<protein>
    <submittedName>
        <fullName evidence="2">Putative DNA-binding mobile mystery protein A</fullName>
    </submittedName>
</protein>
<dbReference type="AlphaFoldDB" id="A0A7X0U6U1"/>